<name>A0ABU0S5P4_9HYPH</name>
<gene>
    <name evidence="1" type="ORF">QFZ34_001231</name>
</gene>
<dbReference type="Proteomes" id="UP001237780">
    <property type="component" value="Unassembled WGS sequence"/>
</dbReference>
<keyword evidence="2" id="KW-1185">Reference proteome</keyword>
<protein>
    <submittedName>
        <fullName evidence="1">Uncharacterized protein</fullName>
    </submittedName>
</protein>
<organism evidence="1 2">
    <name type="scientific">Phyllobacterium ifriqiyense</name>
    <dbReference type="NCBI Taxonomy" id="314238"/>
    <lineage>
        <taxon>Bacteria</taxon>
        <taxon>Pseudomonadati</taxon>
        <taxon>Pseudomonadota</taxon>
        <taxon>Alphaproteobacteria</taxon>
        <taxon>Hyphomicrobiales</taxon>
        <taxon>Phyllobacteriaceae</taxon>
        <taxon>Phyllobacterium</taxon>
    </lineage>
</organism>
<sequence length="200" mass="22559">MHPDDEEEFEQEVLAEEGVVLVDGPIWTSDSPAKLNSLDRIGNYCIIWSALDRPSLSAQYKGGEWHCDSEMATIQFLRSRIHGDLLTEGSLSISTDPATQTESRRIEKRFHSYFMHMKSNYWNSAVCWYSLTPFLPAAPGRSANPGMPDSNVWVGPHALRWLRADKHRRVRQHSSFGAYAVLGEDVQRLISGSLPTPDLS</sequence>
<evidence type="ECO:0000313" key="1">
    <source>
        <dbReference type="EMBL" id="MDQ0996054.1"/>
    </source>
</evidence>
<comment type="caution">
    <text evidence="1">The sequence shown here is derived from an EMBL/GenBank/DDBJ whole genome shotgun (WGS) entry which is preliminary data.</text>
</comment>
<proteinExistence type="predicted"/>
<evidence type="ECO:0000313" key="2">
    <source>
        <dbReference type="Proteomes" id="UP001237780"/>
    </source>
</evidence>
<dbReference type="EMBL" id="JAUSZT010000002">
    <property type="protein sequence ID" value="MDQ0996054.1"/>
    <property type="molecule type" value="Genomic_DNA"/>
</dbReference>
<reference evidence="1 2" key="1">
    <citation type="submission" date="2023-07" db="EMBL/GenBank/DDBJ databases">
        <title>Comparative genomics of wheat-associated soil bacteria to identify genetic determinants of phenazine resistance.</title>
        <authorList>
            <person name="Mouncey N."/>
        </authorList>
    </citation>
    <scope>NUCLEOTIDE SEQUENCE [LARGE SCALE GENOMIC DNA]</scope>
    <source>
        <strain evidence="1 2">W4I11</strain>
    </source>
</reference>
<dbReference type="RefSeq" id="WP_307278112.1">
    <property type="nucleotide sequence ID" value="NZ_JAUSZT010000002.1"/>
</dbReference>
<accession>A0ABU0S5P4</accession>